<sequence length="81" mass="9321">MKKLSFNLLVDGVPYMVKAEPFSFNDEQRYNVSFNGSETYIFAWDEDTLRYAPIGDVATDLSMALEQEIASRLYEVTPSRE</sequence>
<gene>
    <name evidence="1" type="ORF">SAMN04488121_102831</name>
</gene>
<evidence type="ECO:0000313" key="1">
    <source>
        <dbReference type="EMBL" id="SDF74233.1"/>
    </source>
</evidence>
<dbReference type="EMBL" id="FNBN01000002">
    <property type="protein sequence ID" value="SDF74233.1"/>
    <property type="molecule type" value="Genomic_DNA"/>
</dbReference>
<organism evidence="1 2">
    <name type="scientific">Chitinophaga filiformis</name>
    <name type="common">Myxococcus filiformis</name>
    <name type="synonym">Flexibacter filiformis</name>
    <dbReference type="NCBI Taxonomy" id="104663"/>
    <lineage>
        <taxon>Bacteria</taxon>
        <taxon>Pseudomonadati</taxon>
        <taxon>Bacteroidota</taxon>
        <taxon>Chitinophagia</taxon>
        <taxon>Chitinophagales</taxon>
        <taxon>Chitinophagaceae</taxon>
        <taxon>Chitinophaga</taxon>
    </lineage>
</organism>
<evidence type="ECO:0000313" key="2">
    <source>
        <dbReference type="Proteomes" id="UP000199045"/>
    </source>
</evidence>
<dbReference type="RefSeq" id="WP_089831508.1">
    <property type="nucleotide sequence ID" value="NZ_FNBN01000002.1"/>
</dbReference>
<reference evidence="2" key="1">
    <citation type="submission" date="2016-10" db="EMBL/GenBank/DDBJ databases">
        <authorList>
            <person name="Varghese N."/>
            <person name="Submissions S."/>
        </authorList>
    </citation>
    <scope>NUCLEOTIDE SEQUENCE [LARGE SCALE GENOMIC DNA]</scope>
    <source>
        <strain evidence="2">DSM 527</strain>
    </source>
</reference>
<dbReference type="OrthoDB" id="680222at2"/>
<dbReference type="AlphaFoldDB" id="A0A1G7NJP0"/>
<dbReference type="Proteomes" id="UP000199045">
    <property type="component" value="Unassembled WGS sequence"/>
</dbReference>
<protein>
    <submittedName>
        <fullName evidence="1">Uncharacterized protein</fullName>
    </submittedName>
</protein>
<name>A0A1G7NJP0_CHIFI</name>
<proteinExistence type="predicted"/>
<accession>A0A1G7NJP0</accession>